<feature type="region of interest" description="Disordered" evidence="1">
    <location>
        <begin position="28"/>
        <end position="47"/>
    </location>
</feature>
<evidence type="ECO:0000313" key="2">
    <source>
        <dbReference type="EMBL" id="CAG8723260.1"/>
    </source>
</evidence>
<accession>A0A9N9I7D7</accession>
<dbReference type="EMBL" id="CAJVPP010014154">
    <property type="protein sequence ID" value="CAG8723260.1"/>
    <property type="molecule type" value="Genomic_DNA"/>
</dbReference>
<dbReference type="Proteomes" id="UP000789375">
    <property type="component" value="Unassembled WGS sequence"/>
</dbReference>
<dbReference type="AlphaFoldDB" id="A0A9N9I7D7"/>
<gene>
    <name evidence="2" type="ORF">FMOSSE_LOCUS15153</name>
</gene>
<feature type="non-terminal residue" evidence="2">
    <location>
        <position position="1"/>
    </location>
</feature>
<organism evidence="2 3">
    <name type="scientific">Funneliformis mosseae</name>
    <name type="common">Endomycorrhizal fungus</name>
    <name type="synonym">Glomus mosseae</name>
    <dbReference type="NCBI Taxonomy" id="27381"/>
    <lineage>
        <taxon>Eukaryota</taxon>
        <taxon>Fungi</taxon>
        <taxon>Fungi incertae sedis</taxon>
        <taxon>Mucoromycota</taxon>
        <taxon>Glomeromycotina</taxon>
        <taxon>Glomeromycetes</taxon>
        <taxon>Glomerales</taxon>
        <taxon>Glomeraceae</taxon>
        <taxon>Funneliformis</taxon>
    </lineage>
</organism>
<name>A0A9N9I7D7_FUNMO</name>
<protein>
    <submittedName>
        <fullName evidence="2">764_t:CDS:1</fullName>
    </submittedName>
</protein>
<sequence>EALGKEVSQHGMIDGFLSIGGKCEAGAEKSIPNSLKQPGFQDLGQEE</sequence>
<evidence type="ECO:0000313" key="3">
    <source>
        <dbReference type="Proteomes" id="UP000789375"/>
    </source>
</evidence>
<proteinExistence type="predicted"/>
<comment type="caution">
    <text evidence="2">The sequence shown here is derived from an EMBL/GenBank/DDBJ whole genome shotgun (WGS) entry which is preliminary data.</text>
</comment>
<evidence type="ECO:0000256" key="1">
    <source>
        <dbReference type="SAM" id="MobiDB-lite"/>
    </source>
</evidence>
<keyword evidence="3" id="KW-1185">Reference proteome</keyword>
<feature type="non-terminal residue" evidence="2">
    <location>
        <position position="47"/>
    </location>
</feature>
<reference evidence="2" key="1">
    <citation type="submission" date="2021-06" db="EMBL/GenBank/DDBJ databases">
        <authorList>
            <person name="Kallberg Y."/>
            <person name="Tangrot J."/>
            <person name="Rosling A."/>
        </authorList>
    </citation>
    <scope>NUCLEOTIDE SEQUENCE</scope>
    <source>
        <strain evidence="2">87-6 pot B 2015</strain>
    </source>
</reference>